<keyword evidence="1" id="KW-0732">Signal</keyword>
<dbReference type="Proteomes" id="UP000279089">
    <property type="component" value="Unassembled WGS sequence"/>
</dbReference>
<dbReference type="SUPFAM" id="SSF56935">
    <property type="entry name" value="Porins"/>
    <property type="match status" value="1"/>
</dbReference>
<dbReference type="RefSeq" id="WP_123864532.1">
    <property type="nucleotide sequence ID" value="NZ_QXZY01000001.1"/>
</dbReference>
<protein>
    <recommendedName>
        <fullName evidence="4">Long-chain fatty acid transporter</fullName>
    </recommendedName>
</protein>
<reference evidence="3" key="1">
    <citation type="submission" date="2018-11" db="EMBL/GenBank/DDBJ databases">
        <title>Chitinophaga lutea sp.nov., isolate from arsenic contaminated soil.</title>
        <authorList>
            <person name="Zong Y."/>
        </authorList>
    </citation>
    <scope>NUCLEOTIDE SEQUENCE [LARGE SCALE GENOMIC DNA]</scope>
    <source>
        <strain evidence="3">YLT18</strain>
    </source>
</reference>
<proteinExistence type="predicted"/>
<accession>A0A3N4MI45</accession>
<evidence type="ECO:0000313" key="3">
    <source>
        <dbReference type="Proteomes" id="UP000279089"/>
    </source>
</evidence>
<organism evidence="2 3">
    <name type="scientific">Chitinophaga barathri</name>
    <dbReference type="NCBI Taxonomy" id="1647451"/>
    <lineage>
        <taxon>Bacteria</taxon>
        <taxon>Pseudomonadati</taxon>
        <taxon>Bacteroidota</taxon>
        <taxon>Chitinophagia</taxon>
        <taxon>Chitinophagales</taxon>
        <taxon>Chitinophagaceae</taxon>
        <taxon>Chitinophaga</taxon>
    </lineage>
</organism>
<evidence type="ECO:0000313" key="2">
    <source>
        <dbReference type="EMBL" id="RPD43278.1"/>
    </source>
</evidence>
<dbReference type="AlphaFoldDB" id="A0A3N4MI45"/>
<evidence type="ECO:0000256" key="1">
    <source>
        <dbReference type="SAM" id="SignalP"/>
    </source>
</evidence>
<dbReference type="Gene3D" id="2.40.160.60">
    <property type="entry name" value="Outer membrane protein transport protein (OMPP1/FadL/TodX)"/>
    <property type="match status" value="1"/>
</dbReference>
<keyword evidence="3" id="KW-1185">Reference proteome</keyword>
<sequence length="481" mass="52934">MRYLYLLLMILPALPAKLSAQDANYWASSYGPAGYFMPGAVISQNRDSGVMFYNPALLVNTEGSTTSISGTIYQWQSILYKNGLGTGLNLKSQGTSIIPMVASRAVPMIKRKLPFTLAFAIVHTPIIDYGVSQQKDVVQDVLDNSYSPGPETFIGQYKAANRMDQTAVQLGAGWRAGKKISLGFTAEAIMQKQTFTIDYIARALMNPAGPDTLLAPITTVSEDYTATYWQAGLRARLGLAWEISANHHAGLLITTPTVKVAGKGTVISNVQISNLYLDPTIALNLLASSRQAKLPSHWKNPLSIAAGYTYIHKKGQLYFAAEYFAPVKEYSVLKPKPAAFIRPDTGNNNTSSEFLQLNDARRALVNFGIGASYQLAGDFVAFASLRTDFTYDKGDIHSVTEGYNINVTNWNLYHAQIGVNMRRKWYHLRTGLMLTYGGTNNYPQTFNLDKPDESNFLLGEPGVTKAHTFQAGVLVSYIHNF</sequence>
<gene>
    <name evidence="2" type="ORF">EG028_02990</name>
</gene>
<evidence type="ECO:0008006" key="4">
    <source>
        <dbReference type="Google" id="ProtNLM"/>
    </source>
</evidence>
<name>A0A3N4MI45_9BACT</name>
<comment type="caution">
    <text evidence="2">The sequence shown here is derived from an EMBL/GenBank/DDBJ whole genome shotgun (WGS) entry which is preliminary data.</text>
</comment>
<feature type="chain" id="PRO_5018251069" description="Long-chain fatty acid transporter" evidence="1">
    <location>
        <begin position="21"/>
        <end position="481"/>
    </location>
</feature>
<feature type="signal peptide" evidence="1">
    <location>
        <begin position="1"/>
        <end position="20"/>
    </location>
</feature>
<dbReference type="EMBL" id="RMBX01000001">
    <property type="protein sequence ID" value="RPD43278.1"/>
    <property type="molecule type" value="Genomic_DNA"/>
</dbReference>